<dbReference type="InterPro" id="IPR040234">
    <property type="entry name" value="QC/QCL"/>
</dbReference>
<evidence type="ECO:0000313" key="7">
    <source>
        <dbReference type="EMBL" id="VDM80209.1"/>
    </source>
</evidence>
<dbReference type="EC" id="2.3.2.5" evidence="3"/>
<proteinExistence type="inferred from homology"/>
<feature type="domain" description="Peptidase M28" evidence="6">
    <location>
        <begin position="67"/>
        <end position="250"/>
    </location>
</feature>
<dbReference type="Gene3D" id="3.40.630.10">
    <property type="entry name" value="Zn peptidases"/>
    <property type="match status" value="2"/>
</dbReference>
<dbReference type="Pfam" id="PF04389">
    <property type="entry name" value="Peptidase_M28"/>
    <property type="match status" value="2"/>
</dbReference>
<evidence type="ECO:0000256" key="3">
    <source>
        <dbReference type="ARBA" id="ARBA00012012"/>
    </source>
</evidence>
<evidence type="ECO:0000256" key="5">
    <source>
        <dbReference type="ARBA" id="ARBA00023315"/>
    </source>
</evidence>
<dbReference type="PANTHER" id="PTHR12283">
    <property type="entry name" value="GLUTAMINYL-PEPTIDE CYCLOTRANSFERASE"/>
    <property type="match status" value="1"/>
</dbReference>
<gene>
    <name evidence="7" type="ORF">SVUK_LOCUS15207</name>
</gene>
<sequence length="456" mass="52487">MRLCRDFMDATRFKRILKPFLVPRIVDTPQHRQVGEYIHNYFIKLKWTTEWDQFEQNTPYGRKTFRNLIVTSDPRSPRRLVLACHYDSKILPGKVMIAATDSAVPCAMMMDIARTLTPYMYKRVAAVSFSRTSFFTRDVVGIPGAKRKLKFFKGDVALQLIFFDGEEAFVEWTPTDSLYGSRHLAKKWEAKWYPTTTGTNFELSREIDRIVSCEPSFCLEIKFLKFFIFSSSKRLQDVMMLLDLIGARNPKFHNTVGLGANQLFAHLPAIEASDLLYFQDVALQLIFFDGEEAFVEWTPTDSLYGSRHLAKKWEAKWYPTTTGTNFELSREIDRIDVMMLLDLIGARNPKFHNTVGLGANQLFAHLPAIEADLRNIGCLGQVPNVFNPQLSYQSIEDDHIPFMNRGIPILHLISVPFPHVWHTDADNESVLHYPTIYHITSVLRVFVAKYLGIAPL</sequence>
<evidence type="ECO:0000256" key="4">
    <source>
        <dbReference type="ARBA" id="ARBA00022679"/>
    </source>
</evidence>
<dbReference type="SUPFAM" id="SSF53187">
    <property type="entry name" value="Zn-dependent exopeptidases"/>
    <property type="match status" value="2"/>
</dbReference>
<dbReference type="PANTHER" id="PTHR12283:SF6">
    <property type="entry name" value="GLUTAMINYL-PEPTIDE CYCLOTRANSFERASE-RELATED"/>
    <property type="match status" value="1"/>
</dbReference>
<evidence type="ECO:0000259" key="6">
    <source>
        <dbReference type="Pfam" id="PF04389"/>
    </source>
</evidence>
<dbReference type="AlphaFoldDB" id="A0A3P7JK76"/>
<dbReference type="InterPro" id="IPR037457">
    <property type="entry name" value="M28_QC"/>
</dbReference>
<dbReference type="EMBL" id="UYYB01107743">
    <property type="protein sequence ID" value="VDM80209.1"/>
    <property type="molecule type" value="Genomic_DNA"/>
</dbReference>
<keyword evidence="8" id="KW-1185">Reference proteome</keyword>
<keyword evidence="4" id="KW-0808">Transferase</keyword>
<dbReference type="GO" id="GO:0008270">
    <property type="term" value="F:zinc ion binding"/>
    <property type="evidence" value="ECO:0007669"/>
    <property type="project" value="TreeGrafter"/>
</dbReference>
<feature type="domain" description="Peptidase M28" evidence="6">
    <location>
        <begin position="280"/>
        <end position="446"/>
    </location>
</feature>
<dbReference type="CDD" id="cd03880">
    <property type="entry name" value="M28_QC_like"/>
    <property type="match status" value="1"/>
</dbReference>
<dbReference type="OrthoDB" id="3907302at2759"/>
<comment type="catalytic activity">
    <reaction evidence="1">
        <text>N-terminal L-glutaminyl-[peptide] = N-terminal 5-oxo-L-prolyl-[peptide] + NH4(+)</text>
        <dbReference type="Rhea" id="RHEA:23652"/>
        <dbReference type="Rhea" id="RHEA-COMP:11736"/>
        <dbReference type="Rhea" id="RHEA-COMP:11846"/>
        <dbReference type="ChEBI" id="CHEBI:28938"/>
        <dbReference type="ChEBI" id="CHEBI:64722"/>
        <dbReference type="ChEBI" id="CHEBI:87215"/>
        <dbReference type="EC" id="2.3.2.5"/>
    </reaction>
</comment>
<organism evidence="7 8">
    <name type="scientific">Strongylus vulgaris</name>
    <name type="common">Blood worm</name>
    <dbReference type="NCBI Taxonomy" id="40348"/>
    <lineage>
        <taxon>Eukaryota</taxon>
        <taxon>Metazoa</taxon>
        <taxon>Ecdysozoa</taxon>
        <taxon>Nematoda</taxon>
        <taxon>Chromadorea</taxon>
        <taxon>Rhabditida</taxon>
        <taxon>Rhabditina</taxon>
        <taxon>Rhabditomorpha</taxon>
        <taxon>Strongyloidea</taxon>
        <taxon>Strongylidae</taxon>
        <taxon>Strongylus</taxon>
    </lineage>
</organism>
<dbReference type="InterPro" id="IPR007484">
    <property type="entry name" value="Peptidase_M28"/>
</dbReference>
<evidence type="ECO:0000256" key="1">
    <source>
        <dbReference type="ARBA" id="ARBA00000001"/>
    </source>
</evidence>
<comment type="similarity">
    <text evidence="2">Belongs to the glutaminyl-peptide cyclotransferase family.</text>
</comment>
<evidence type="ECO:0000256" key="2">
    <source>
        <dbReference type="ARBA" id="ARBA00006014"/>
    </source>
</evidence>
<accession>A0A3P7JK76</accession>
<evidence type="ECO:0000313" key="8">
    <source>
        <dbReference type="Proteomes" id="UP000270094"/>
    </source>
</evidence>
<reference evidence="7 8" key="1">
    <citation type="submission" date="2018-11" db="EMBL/GenBank/DDBJ databases">
        <authorList>
            <consortium name="Pathogen Informatics"/>
        </authorList>
    </citation>
    <scope>NUCLEOTIDE SEQUENCE [LARGE SCALE GENOMIC DNA]</scope>
</reference>
<dbReference type="GO" id="GO:0016603">
    <property type="term" value="F:glutaminyl-peptide cyclotransferase activity"/>
    <property type="evidence" value="ECO:0007669"/>
    <property type="project" value="UniProtKB-EC"/>
</dbReference>
<dbReference type="Proteomes" id="UP000270094">
    <property type="component" value="Unassembled WGS sequence"/>
</dbReference>
<name>A0A3P7JK76_STRVU</name>
<protein>
    <recommendedName>
        <fullName evidence="3">glutaminyl-peptide cyclotransferase</fullName>
        <ecNumber evidence="3">2.3.2.5</ecNumber>
    </recommendedName>
</protein>
<keyword evidence="5" id="KW-0012">Acyltransferase</keyword>